<evidence type="ECO:0000256" key="1">
    <source>
        <dbReference type="ARBA" id="ARBA00004141"/>
    </source>
</evidence>
<feature type="transmembrane region" description="Helical" evidence="6">
    <location>
        <begin position="280"/>
        <end position="299"/>
    </location>
</feature>
<dbReference type="GO" id="GO:0007165">
    <property type="term" value="P:signal transduction"/>
    <property type="evidence" value="ECO:0007669"/>
    <property type="project" value="TreeGrafter"/>
</dbReference>
<accession>A0A210QFK6</accession>
<dbReference type="AlphaFoldDB" id="A0A210QFK6"/>
<dbReference type="InterPro" id="IPR036938">
    <property type="entry name" value="PAP2/HPO_sf"/>
</dbReference>
<feature type="transmembrane region" description="Helical" evidence="6">
    <location>
        <begin position="149"/>
        <end position="167"/>
    </location>
</feature>
<dbReference type="GO" id="GO:0046839">
    <property type="term" value="P:phospholipid dephosphorylation"/>
    <property type="evidence" value="ECO:0007669"/>
    <property type="project" value="TreeGrafter"/>
</dbReference>
<dbReference type="GO" id="GO:0005886">
    <property type="term" value="C:plasma membrane"/>
    <property type="evidence" value="ECO:0007669"/>
    <property type="project" value="TreeGrafter"/>
</dbReference>
<evidence type="ECO:0000259" key="7">
    <source>
        <dbReference type="SMART" id="SM00014"/>
    </source>
</evidence>
<dbReference type="Pfam" id="PF01569">
    <property type="entry name" value="PAP2"/>
    <property type="match status" value="1"/>
</dbReference>
<dbReference type="SMART" id="SM00014">
    <property type="entry name" value="acidPPc"/>
    <property type="match status" value="1"/>
</dbReference>
<feature type="transmembrane region" description="Helical" evidence="6">
    <location>
        <begin position="253"/>
        <end position="274"/>
    </location>
</feature>
<name>A0A210QFK6_MIZYE</name>
<organism evidence="8 9">
    <name type="scientific">Mizuhopecten yessoensis</name>
    <name type="common">Japanese scallop</name>
    <name type="synonym">Patinopecten yessoensis</name>
    <dbReference type="NCBI Taxonomy" id="6573"/>
    <lineage>
        <taxon>Eukaryota</taxon>
        <taxon>Metazoa</taxon>
        <taxon>Spiralia</taxon>
        <taxon>Lophotrochozoa</taxon>
        <taxon>Mollusca</taxon>
        <taxon>Bivalvia</taxon>
        <taxon>Autobranchia</taxon>
        <taxon>Pteriomorphia</taxon>
        <taxon>Pectinida</taxon>
        <taxon>Pectinoidea</taxon>
        <taxon>Pectinidae</taxon>
        <taxon>Mizuhopecten</taxon>
    </lineage>
</organism>
<evidence type="ECO:0000256" key="4">
    <source>
        <dbReference type="ARBA" id="ARBA00022989"/>
    </source>
</evidence>
<dbReference type="SUPFAM" id="SSF48317">
    <property type="entry name" value="Acid phosphatase/Vanadium-dependent haloperoxidase"/>
    <property type="match status" value="1"/>
</dbReference>
<evidence type="ECO:0000256" key="6">
    <source>
        <dbReference type="SAM" id="Phobius"/>
    </source>
</evidence>
<dbReference type="GO" id="GO:0008195">
    <property type="term" value="F:phosphatidate phosphatase activity"/>
    <property type="evidence" value="ECO:0007669"/>
    <property type="project" value="TreeGrafter"/>
</dbReference>
<protein>
    <submittedName>
        <fullName evidence="8">Lipid phosphate phosphatase-related protein type 5</fullName>
    </submittedName>
</protein>
<keyword evidence="9" id="KW-1185">Reference proteome</keyword>
<comment type="caution">
    <text evidence="8">The sequence shown here is derived from an EMBL/GenBank/DDBJ whole genome shotgun (WGS) entry which is preliminary data.</text>
</comment>
<proteinExistence type="inferred from homology"/>
<keyword evidence="5 6" id="KW-0472">Membrane</keyword>
<feature type="transmembrane region" description="Helical" evidence="6">
    <location>
        <begin position="103"/>
        <end position="125"/>
    </location>
</feature>
<dbReference type="STRING" id="6573.A0A210QFK6"/>
<feature type="domain" description="Phosphatidic acid phosphatase type 2/haloperoxidase" evidence="7">
    <location>
        <begin position="153"/>
        <end position="295"/>
    </location>
</feature>
<dbReference type="PANTHER" id="PTHR10165:SF102">
    <property type="entry name" value="PHOSPHATIDIC ACID PHOSPHATASE TYPE 2_HALOPEROXIDASE DOMAIN-CONTAINING PROTEIN"/>
    <property type="match status" value="1"/>
</dbReference>
<comment type="subcellular location">
    <subcellularLocation>
        <location evidence="1">Membrane</location>
        <topology evidence="1">Multi-pass membrane protein</topology>
    </subcellularLocation>
</comment>
<evidence type="ECO:0000256" key="3">
    <source>
        <dbReference type="ARBA" id="ARBA00022692"/>
    </source>
</evidence>
<evidence type="ECO:0000313" key="8">
    <source>
        <dbReference type="EMBL" id="OWF47401.1"/>
    </source>
</evidence>
<feature type="transmembrane region" description="Helical" evidence="6">
    <location>
        <begin position="38"/>
        <end position="60"/>
    </location>
</feature>
<reference evidence="8 9" key="1">
    <citation type="journal article" date="2017" name="Nat. Ecol. Evol.">
        <title>Scallop genome provides insights into evolution of bilaterian karyotype and development.</title>
        <authorList>
            <person name="Wang S."/>
            <person name="Zhang J."/>
            <person name="Jiao W."/>
            <person name="Li J."/>
            <person name="Xun X."/>
            <person name="Sun Y."/>
            <person name="Guo X."/>
            <person name="Huan P."/>
            <person name="Dong B."/>
            <person name="Zhang L."/>
            <person name="Hu X."/>
            <person name="Sun X."/>
            <person name="Wang J."/>
            <person name="Zhao C."/>
            <person name="Wang Y."/>
            <person name="Wang D."/>
            <person name="Huang X."/>
            <person name="Wang R."/>
            <person name="Lv J."/>
            <person name="Li Y."/>
            <person name="Zhang Z."/>
            <person name="Liu B."/>
            <person name="Lu W."/>
            <person name="Hui Y."/>
            <person name="Liang J."/>
            <person name="Zhou Z."/>
            <person name="Hou R."/>
            <person name="Li X."/>
            <person name="Liu Y."/>
            <person name="Li H."/>
            <person name="Ning X."/>
            <person name="Lin Y."/>
            <person name="Zhao L."/>
            <person name="Xing Q."/>
            <person name="Dou J."/>
            <person name="Li Y."/>
            <person name="Mao J."/>
            <person name="Guo H."/>
            <person name="Dou H."/>
            <person name="Li T."/>
            <person name="Mu C."/>
            <person name="Jiang W."/>
            <person name="Fu Q."/>
            <person name="Fu X."/>
            <person name="Miao Y."/>
            <person name="Liu J."/>
            <person name="Yu Q."/>
            <person name="Li R."/>
            <person name="Liao H."/>
            <person name="Li X."/>
            <person name="Kong Y."/>
            <person name="Jiang Z."/>
            <person name="Chourrout D."/>
            <person name="Li R."/>
            <person name="Bao Z."/>
        </authorList>
    </citation>
    <scope>NUCLEOTIDE SEQUENCE [LARGE SCALE GENOMIC DNA]</scope>
    <source>
        <strain evidence="8 9">PY_sf001</strain>
    </source>
</reference>
<evidence type="ECO:0000256" key="5">
    <source>
        <dbReference type="ARBA" id="ARBA00023136"/>
    </source>
</evidence>
<dbReference type="InterPro" id="IPR000326">
    <property type="entry name" value="PAP2/HPO"/>
</dbReference>
<dbReference type="EMBL" id="NEDP02003918">
    <property type="protein sequence ID" value="OWF47401.1"/>
    <property type="molecule type" value="Genomic_DNA"/>
</dbReference>
<dbReference type="Gene3D" id="1.20.144.10">
    <property type="entry name" value="Phosphatidic acid phosphatase type 2/haloperoxidase"/>
    <property type="match status" value="1"/>
</dbReference>
<feature type="transmembrane region" description="Helical" evidence="6">
    <location>
        <begin position="221"/>
        <end position="241"/>
    </location>
</feature>
<dbReference type="GO" id="GO:0006644">
    <property type="term" value="P:phospholipid metabolic process"/>
    <property type="evidence" value="ECO:0007669"/>
    <property type="project" value="InterPro"/>
</dbReference>
<evidence type="ECO:0000256" key="2">
    <source>
        <dbReference type="ARBA" id="ARBA00008816"/>
    </source>
</evidence>
<comment type="similarity">
    <text evidence="2">Belongs to the PA-phosphatase related phosphoesterase family.</text>
</comment>
<dbReference type="OrthoDB" id="8907274at2759"/>
<dbReference type="InterPro" id="IPR043216">
    <property type="entry name" value="PAP-like"/>
</dbReference>
<sequence>MAVDETNRKDGIETFIVNQTREDDGGEDTEKKARKNSLVLATFLLELIILVFMVVLEYFLRWTTLFPIVRLSFSCNDPLISVRSAESGFSTFIYEGSVPHATIYALSFCVPPFVVLVGEIGVWAFTDERQKPIWLSCNGMKVPQVVRRLIRFTGVFVFGAFTVMVFADVTKLLTGRLRPVFLELCRVNHTLCDAQGGQGSDELCTETDEMMLRYARTSFPSMYSALSAYSAVFLAIYLHGALRTRSVRIIRPFLSLAFVMLALLCGLLEYGLRVCHWDDVVVGLAMGVAVGVYFGSAILHNFREHVPEKIVLSLLHRFLLDNQILEALIKESGQLKLPENKDLYIPRAHMRRTSGLEDDDTKQRARMYDHFQRDLSTTVDHFRERRNSQMDPTTQL</sequence>
<keyword evidence="4 6" id="KW-1133">Transmembrane helix</keyword>
<evidence type="ECO:0000313" key="9">
    <source>
        <dbReference type="Proteomes" id="UP000242188"/>
    </source>
</evidence>
<dbReference type="CDD" id="cd03384">
    <property type="entry name" value="PAP2_wunen"/>
    <property type="match status" value="1"/>
</dbReference>
<dbReference type="Proteomes" id="UP000242188">
    <property type="component" value="Unassembled WGS sequence"/>
</dbReference>
<gene>
    <name evidence="8" type="ORF">KP79_PYT08183</name>
</gene>
<keyword evidence="3 6" id="KW-0812">Transmembrane</keyword>
<dbReference type="PANTHER" id="PTHR10165">
    <property type="entry name" value="LIPID PHOSPHATE PHOSPHATASE"/>
    <property type="match status" value="1"/>
</dbReference>